<proteinExistence type="predicted"/>
<keyword evidence="4" id="KW-1185">Reference proteome</keyword>
<dbReference type="InterPro" id="IPR043129">
    <property type="entry name" value="ATPase_NBD"/>
</dbReference>
<evidence type="ECO:0000259" key="2">
    <source>
        <dbReference type="Pfam" id="PF21522"/>
    </source>
</evidence>
<dbReference type="Proteomes" id="UP000192783">
    <property type="component" value="Unassembled WGS sequence"/>
</dbReference>
<feature type="domain" description="Actin homologue MreB-like C-terminal" evidence="2">
    <location>
        <begin position="169"/>
        <end position="285"/>
    </location>
</feature>
<dbReference type="Gene3D" id="3.30.420.40">
    <property type="match status" value="2"/>
</dbReference>
<dbReference type="RefSeq" id="WP_084059180.1">
    <property type="nucleotide sequence ID" value="NZ_FWXF01000049.1"/>
</dbReference>
<organism evidence="3 4">
    <name type="scientific">Desulfacinum hydrothermale DSM 13146</name>
    <dbReference type="NCBI Taxonomy" id="1121390"/>
    <lineage>
        <taxon>Bacteria</taxon>
        <taxon>Pseudomonadati</taxon>
        <taxon>Thermodesulfobacteriota</taxon>
        <taxon>Syntrophobacteria</taxon>
        <taxon>Syntrophobacterales</taxon>
        <taxon>Syntrophobacteraceae</taxon>
        <taxon>Desulfacinum</taxon>
    </lineage>
</organism>
<gene>
    <name evidence="3" type="ORF">SAMN02746041_03324</name>
</gene>
<evidence type="ECO:0000313" key="4">
    <source>
        <dbReference type="Proteomes" id="UP000192783"/>
    </source>
</evidence>
<dbReference type="AlphaFoldDB" id="A0A1W1XZ71"/>
<protein>
    <submittedName>
        <fullName evidence="3">StbA protein</fullName>
    </submittedName>
</protein>
<dbReference type="STRING" id="1121390.SAMN02746041_03324"/>
<dbReference type="InterPro" id="IPR040607">
    <property type="entry name" value="ALP_N"/>
</dbReference>
<dbReference type="Pfam" id="PF21522">
    <property type="entry name" value="MreB-like_C"/>
    <property type="match status" value="1"/>
</dbReference>
<feature type="domain" description="Actin-like protein N-terminal" evidence="1">
    <location>
        <begin position="4"/>
        <end position="151"/>
    </location>
</feature>
<evidence type="ECO:0000313" key="3">
    <source>
        <dbReference type="EMBL" id="SMC28841.1"/>
    </source>
</evidence>
<dbReference type="Pfam" id="PF17989">
    <property type="entry name" value="ALP_N"/>
    <property type="match status" value="1"/>
</dbReference>
<evidence type="ECO:0000259" key="1">
    <source>
        <dbReference type="Pfam" id="PF17989"/>
    </source>
</evidence>
<dbReference type="EMBL" id="FWXF01000049">
    <property type="protein sequence ID" value="SMC28841.1"/>
    <property type="molecule type" value="Genomic_DNA"/>
</dbReference>
<name>A0A1W1XZ71_9BACT</name>
<dbReference type="OrthoDB" id="5412507at2"/>
<dbReference type="InterPro" id="IPR049067">
    <property type="entry name" value="MreB-like_C"/>
</dbReference>
<dbReference type="SUPFAM" id="SSF53067">
    <property type="entry name" value="Actin-like ATPase domain"/>
    <property type="match status" value="2"/>
</dbReference>
<sequence length="310" mass="33939">MYIGIDLGYGWTKVAYGMPDDTSNLLRASQIKFPTAIAPILDKCLHSSNMGTTDRVVTYQNQAYQYGHNALASPNCLHGADLEWMLAFGPVLFAGAIDLVSPANPSGHNVAVGLPPADYTQYREQLVDAFSQFHANGREYHNNVEVYPQAVVALGEWRARGNSTDDLLIVDIGYNTVDVVPVANGQVQGDAAGTIDRMGIGRVYQDARSALRKTYGVVLNDAKVDRVFATGKVVVNGAYHDASDIVRDTLHVYRTVLTNALMSRWGQHIRSTENMLYIGGGASFLVQFAGRELANWEIQTLPEPEFANAR</sequence>
<accession>A0A1W1XZ71</accession>
<reference evidence="3 4" key="1">
    <citation type="submission" date="2017-04" db="EMBL/GenBank/DDBJ databases">
        <authorList>
            <person name="Afonso C.L."/>
            <person name="Miller P.J."/>
            <person name="Scott M.A."/>
            <person name="Spackman E."/>
            <person name="Goraichik I."/>
            <person name="Dimitrov K.M."/>
            <person name="Suarez D.L."/>
            <person name="Swayne D.E."/>
        </authorList>
    </citation>
    <scope>NUCLEOTIDE SEQUENCE [LARGE SCALE GENOMIC DNA]</scope>
    <source>
        <strain evidence="3 4">DSM 13146</strain>
    </source>
</reference>
<feature type="non-terminal residue" evidence="3">
    <location>
        <position position="310"/>
    </location>
</feature>